<sequence>MVPLICAIVVGLSGLVVPAPVLEDGEQYYTTKYDHVDIEMILNNRRLVNYYAACMLNKGPCPPEGLEFKRILPDAIQTNCIKCTEKQKATTLRAIKRLMKEYKKIWDQLKAEWDPDDVFVKKFLETYNKPTSTVSNIFSNRFDDEEVSEQTQTPLNKPKEPMKSSTAPSTSTTSTTSTTSATLGVFSPPKTTRAPAPNAVNPLANTLGQTIKATVSFGNNIARQVIKDIETIGNTVISTGVEIGNRVIQTGTQIAGALTGIPRPVNRFNN</sequence>
<dbReference type="PANTHER" id="PTHR11257">
    <property type="entry name" value="CHEMOSENSORY PROTEIN-RELATED"/>
    <property type="match status" value="1"/>
</dbReference>
<dbReference type="Pfam" id="PF03392">
    <property type="entry name" value="OS-D"/>
    <property type="match status" value="1"/>
</dbReference>
<evidence type="ECO:0000313" key="4">
    <source>
        <dbReference type="EMBL" id="APC94216.1"/>
    </source>
</evidence>
<organism evidence="4">
    <name type="scientific">Pyrrhalta maculicollis</name>
    <dbReference type="NCBI Taxonomy" id="226885"/>
    <lineage>
        <taxon>Eukaryota</taxon>
        <taxon>Metazoa</taxon>
        <taxon>Ecdysozoa</taxon>
        <taxon>Arthropoda</taxon>
        <taxon>Hexapoda</taxon>
        <taxon>Insecta</taxon>
        <taxon>Pterygota</taxon>
        <taxon>Neoptera</taxon>
        <taxon>Endopterygota</taxon>
        <taxon>Coleoptera</taxon>
        <taxon>Polyphaga</taxon>
        <taxon>Cucujiformia</taxon>
        <taxon>Chrysomeloidea</taxon>
        <taxon>Chrysomelidae</taxon>
        <taxon>Galerucinae</taxon>
        <taxon>Coelomerites</taxon>
        <taxon>Pyrrhalta</taxon>
    </lineage>
</organism>
<dbReference type="AlphaFoldDB" id="A0A1J0KKH1"/>
<evidence type="ECO:0000256" key="1">
    <source>
        <dbReference type="SAM" id="Coils"/>
    </source>
</evidence>
<dbReference type="InterPro" id="IPR005055">
    <property type="entry name" value="A10/PebIII"/>
</dbReference>
<keyword evidence="3" id="KW-0732">Signal</keyword>
<protein>
    <submittedName>
        <fullName evidence="4">Chemosensory protein 3</fullName>
    </submittedName>
</protein>
<feature type="signal peptide" evidence="3">
    <location>
        <begin position="1"/>
        <end position="18"/>
    </location>
</feature>
<dbReference type="EMBL" id="KX290645">
    <property type="protein sequence ID" value="APC94216.1"/>
    <property type="molecule type" value="mRNA"/>
</dbReference>
<feature type="region of interest" description="Disordered" evidence="2">
    <location>
        <begin position="143"/>
        <end position="201"/>
    </location>
</feature>
<keyword evidence="1" id="KW-0175">Coiled coil</keyword>
<feature type="coiled-coil region" evidence="1">
    <location>
        <begin position="81"/>
        <end position="112"/>
    </location>
</feature>
<name>A0A1J0KKH1_9CUCU</name>
<dbReference type="PANTHER" id="PTHR11257:SF9">
    <property type="entry name" value="CHEMOSENSORY PROTEIN 13"/>
    <property type="match status" value="1"/>
</dbReference>
<dbReference type="SUPFAM" id="SSF100910">
    <property type="entry name" value="Chemosensory protein Csp2"/>
    <property type="match status" value="1"/>
</dbReference>
<evidence type="ECO:0000256" key="2">
    <source>
        <dbReference type="SAM" id="MobiDB-lite"/>
    </source>
</evidence>
<accession>A0A1J0KKH1</accession>
<reference evidence="4" key="1">
    <citation type="journal article" date="2016" name="Insect Biochem. Mol. Biol.">
        <title>Comparative transcriptome analysis of chemosensory genes in two sister leaf beetles provides insights into chemosensory speciation.</title>
        <authorList>
            <person name="Zhang B."/>
            <person name="Zhang W."/>
            <person name="Nie R.E."/>
            <person name="Li W.Z."/>
            <person name="Segraves K.A."/>
            <person name="Yang X.K."/>
            <person name="Xue H.J."/>
        </authorList>
    </citation>
    <scope>NUCLEOTIDE SEQUENCE</scope>
</reference>
<feature type="chain" id="PRO_5012972519" evidence="3">
    <location>
        <begin position="19"/>
        <end position="270"/>
    </location>
</feature>
<dbReference type="Gene3D" id="1.10.2080.10">
    <property type="entry name" value="Insect odorant-binding protein A10/Ejaculatory bulb-specific protein 3"/>
    <property type="match status" value="1"/>
</dbReference>
<feature type="compositionally biased region" description="Low complexity" evidence="2">
    <location>
        <begin position="164"/>
        <end position="182"/>
    </location>
</feature>
<dbReference type="InterPro" id="IPR036682">
    <property type="entry name" value="OS_D_A10/PebIII_sf"/>
</dbReference>
<evidence type="ECO:0000256" key="3">
    <source>
        <dbReference type="SAM" id="SignalP"/>
    </source>
</evidence>
<proteinExistence type="evidence at transcript level"/>